<evidence type="ECO:0000313" key="2">
    <source>
        <dbReference type="Proteomes" id="UP000002627"/>
    </source>
</evidence>
<evidence type="ECO:0000313" key="1">
    <source>
        <dbReference type="EMBL" id="CAX66466.1"/>
    </source>
</evidence>
<dbReference type="KEGG" id="ljf:FI9785_588"/>
<accession>D0R303</accession>
<dbReference type="AlphaFoldDB" id="D0R303"/>
<dbReference type="Proteomes" id="UP000002627">
    <property type="component" value="Chromosome"/>
</dbReference>
<dbReference type="NCBIfam" id="NF040521">
    <property type="entry name" value="C45_proenzyme"/>
    <property type="match status" value="1"/>
</dbReference>
<dbReference type="HOGENOM" id="CLU_1530638_0_0_9"/>
<dbReference type="Gene3D" id="3.60.60.30">
    <property type="match status" value="1"/>
</dbReference>
<keyword evidence="2" id="KW-1185">Reference proteome</keyword>
<proteinExistence type="predicted"/>
<protein>
    <recommendedName>
        <fullName evidence="3">Peptidase C45</fullName>
    </recommendedName>
</protein>
<dbReference type="RefSeq" id="WP_012845815.1">
    <property type="nucleotide sequence ID" value="NC_013504.1"/>
</dbReference>
<name>D0R303_LACJF</name>
<dbReference type="InterPro" id="IPR047794">
    <property type="entry name" value="C45_proenzyme-like"/>
</dbReference>
<organism evidence="1 2">
    <name type="scientific">Lactobacillus johnsonii (strain FI9785)</name>
    <dbReference type="NCBI Taxonomy" id="633699"/>
    <lineage>
        <taxon>Bacteria</taxon>
        <taxon>Bacillati</taxon>
        <taxon>Bacillota</taxon>
        <taxon>Bacilli</taxon>
        <taxon>Lactobacillales</taxon>
        <taxon>Lactobacillaceae</taxon>
        <taxon>Lactobacillus</taxon>
    </lineage>
</organism>
<gene>
    <name evidence="1" type="ordered locus">FI9785_588</name>
</gene>
<dbReference type="EMBL" id="FN298497">
    <property type="protein sequence ID" value="CAX66466.1"/>
    <property type="molecule type" value="Genomic_DNA"/>
</dbReference>
<sequence>MTLTDTQSKIVAKATKKDVNGWHYLTVQGDPYEIGFQHGYLLTDEFRDAVRVYTHMTLELYGMDYSFFVNQAVKMHKDKIPEEYLEEMQGMADGFTANGFETSVDDVIGWNDWMELTGYWWPQVAANYSNNPPQGPRGSHCSGFVATGSATKDGKPVIAHESFDDFWSGQYFNVC</sequence>
<reference evidence="1 2" key="1">
    <citation type="journal article" date="2009" name="J. Bacteriol.">
        <title>Complete genome sequence of Lactobacillus johnsonii FI9785, a competitive exclusion agent against pathogens in poultry.</title>
        <authorList>
            <person name="Wegmann U."/>
            <person name="Overweg K."/>
            <person name="Horn N."/>
            <person name="Goesmann A."/>
            <person name="Narbad A."/>
            <person name="Gasson M.J."/>
            <person name="Shearman C."/>
        </authorList>
    </citation>
    <scope>NUCLEOTIDE SEQUENCE [LARGE SCALE GENOMIC DNA]</scope>
    <source>
        <strain evidence="1 2">FI9785</strain>
    </source>
</reference>
<evidence type="ECO:0008006" key="3">
    <source>
        <dbReference type="Google" id="ProtNLM"/>
    </source>
</evidence>